<keyword evidence="2" id="KW-1185">Reference proteome</keyword>
<evidence type="ECO:0000313" key="1">
    <source>
        <dbReference type="EMBL" id="QEL17784.1"/>
    </source>
</evidence>
<dbReference type="OrthoDB" id="277075at2"/>
<evidence type="ECO:0000313" key="2">
    <source>
        <dbReference type="Proteomes" id="UP000324974"/>
    </source>
</evidence>
<gene>
    <name evidence="1" type="ORF">PX52LOC_04792</name>
</gene>
<accession>A0A5C1AKU4</accession>
<dbReference type="RefSeq" id="WP_149112352.1">
    <property type="nucleotide sequence ID" value="NZ_CP042425.1"/>
</dbReference>
<name>A0A5C1AKU4_9BACT</name>
<dbReference type="Proteomes" id="UP000324974">
    <property type="component" value="Chromosome"/>
</dbReference>
<organism evidence="1 2">
    <name type="scientific">Limnoglobus roseus</name>
    <dbReference type="NCBI Taxonomy" id="2598579"/>
    <lineage>
        <taxon>Bacteria</taxon>
        <taxon>Pseudomonadati</taxon>
        <taxon>Planctomycetota</taxon>
        <taxon>Planctomycetia</taxon>
        <taxon>Gemmatales</taxon>
        <taxon>Gemmataceae</taxon>
        <taxon>Limnoglobus</taxon>
    </lineage>
</organism>
<protein>
    <submittedName>
        <fullName evidence="1">Uncharacterized protein</fullName>
    </submittedName>
</protein>
<dbReference type="KEGG" id="lrs:PX52LOC_04792"/>
<dbReference type="AlphaFoldDB" id="A0A5C1AKU4"/>
<proteinExistence type="predicted"/>
<sequence length="192" mass="19962">MDDTHGFAADVFHTVCARLAGQAADLAHLVATDAPFDGWLEGEAYLACRSAGGRFGEVEFRPTYGSEGVTGADGRPSAARGGLRVGGVGDPGHHLWLFAEFVVAPARNGRNEDWQARTEAAIARLLGLGWKRSAALLIVLAADSRDGEPADVPSWGQPPLTDAVLIPLPGGGSVVVRAFDVKPDPADTLAGP</sequence>
<dbReference type="EMBL" id="CP042425">
    <property type="protein sequence ID" value="QEL17784.1"/>
    <property type="molecule type" value="Genomic_DNA"/>
</dbReference>
<reference evidence="2" key="1">
    <citation type="submission" date="2019-08" db="EMBL/GenBank/DDBJ databases">
        <title>Limnoglobus roseus gen. nov., sp. nov., a novel freshwater planctomycete with a giant genome from the family Gemmataceae.</title>
        <authorList>
            <person name="Kulichevskaya I.S."/>
            <person name="Naumoff D.G."/>
            <person name="Miroshnikov K."/>
            <person name="Ivanova A."/>
            <person name="Philippov D.A."/>
            <person name="Hakobyan A."/>
            <person name="Rijpstra I.C."/>
            <person name="Sinninghe Damste J.S."/>
            <person name="Liesack W."/>
            <person name="Dedysh S.N."/>
        </authorList>
    </citation>
    <scope>NUCLEOTIDE SEQUENCE [LARGE SCALE GENOMIC DNA]</scope>
    <source>
        <strain evidence="2">PX52</strain>
    </source>
</reference>